<dbReference type="EMBL" id="JABFUD020000007">
    <property type="protein sequence ID" value="KAI5077864.1"/>
    <property type="molecule type" value="Genomic_DNA"/>
</dbReference>
<protein>
    <submittedName>
        <fullName evidence="1">Uncharacterized protein</fullName>
    </submittedName>
</protein>
<reference evidence="1" key="1">
    <citation type="submission" date="2021-01" db="EMBL/GenBank/DDBJ databases">
        <title>Adiantum capillus-veneris genome.</title>
        <authorList>
            <person name="Fang Y."/>
            <person name="Liao Q."/>
        </authorList>
    </citation>
    <scope>NUCLEOTIDE SEQUENCE</scope>
    <source>
        <strain evidence="1">H3</strain>
        <tissue evidence="1">Leaf</tissue>
    </source>
</reference>
<evidence type="ECO:0000313" key="2">
    <source>
        <dbReference type="Proteomes" id="UP000886520"/>
    </source>
</evidence>
<sequence>MAASQLHSSFSPCIRQQTQKIVREKQGVTFSLATRQGLAFPVRVSSGPLYAMAASTLQQQVEVCEKQEVLEKEEQASGAQLSRIEIRTLRGCRLGIAMYPDFVYNAEGGGGPGSAEELPDGKLAVEFDIKSLYIPAVEWRTTKFLGLPLPPFLCIQVVPQSLKGFIERARGKVELEFSANFLFSVGSLYRAPPLVVNTLLTTETTEGRLRMGQGRRLDSDGKCRLAGVAPLVPIQDAFMNAFLTLPTDCLAIMEAQFSFSS</sequence>
<evidence type="ECO:0000313" key="1">
    <source>
        <dbReference type="EMBL" id="KAI5077864.1"/>
    </source>
</evidence>
<keyword evidence="2" id="KW-1185">Reference proteome</keyword>
<dbReference type="PANTHER" id="PTHR35320">
    <property type="entry name" value="ATP-DEPENDENT CLP PROTEASE ATP-BINDING SUBUNIT"/>
    <property type="match status" value="1"/>
</dbReference>
<dbReference type="OrthoDB" id="2019561at2759"/>
<name>A0A9D4V1B4_ADICA</name>
<dbReference type="Proteomes" id="UP000886520">
    <property type="component" value="Chromosome 7"/>
</dbReference>
<dbReference type="AlphaFoldDB" id="A0A9D4V1B4"/>
<proteinExistence type="predicted"/>
<gene>
    <name evidence="1" type="ORF">GOP47_0007688</name>
</gene>
<organism evidence="1 2">
    <name type="scientific">Adiantum capillus-veneris</name>
    <name type="common">Maidenhair fern</name>
    <dbReference type="NCBI Taxonomy" id="13818"/>
    <lineage>
        <taxon>Eukaryota</taxon>
        <taxon>Viridiplantae</taxon>
        <taxon>Streptophyta</taxon>
        <taxon>Embryophyta</taxon>
        <taxon>Tracheophyta</taxon>
        <taxon>Polypodiopsida</taxon>
        <taxon>Polypodiidae</taxon>
        <taxon>Polypodiales</taxon>
        <taxon>Pteridineae</taxon>
        <taxon>Pteridaceae</taxon>
        <taxon>Vittarioideae</taxon>
        <taxon>Adiantum</taxon>
    </lineage>
</organism>
<comment type="caution">
    <text evidence="1">The sequence shown here is derived from an EMBL/GenBank/DDBJ whole genome shotgun (WGS) entry which is preliminary data.</text>
</comment>
<dbReference type="PANTHER" id="PTHR35320:SF1">
    <property type="entry name" value="ATP-DEPENDENT CLP PROTEASE ATP-BINDING SUBUNIT"/>
    <property type="match status" value="1"/>
</dbReference>
<accession>A0A9D4V1B4</accession>